<feature type="transmembrane region" description="Helical" evidence="1">
    <location>
        <begin position="6"/>
        <end position="26"/>
    </location>
</feature>
<proteinExistence type="predicted"/>
<name>A0AAW6ZAP7_NEIMU</name>
<evidence type="ECO:0000313" key="2">
    <source>
        <dbReference type="EMBL" id="MDK8360734.1"/>
    </source>
</evidence>
<evidence type="ECO:0000313" key="3">
    <source>
        <dbReference type="Proteomes" id="UP001240589"/>
    </source>
</evidence>
<gene>
    <name evidence="2" type="ORF">QP792_00635</name>
</gene>
<dbReference type="Proteomes" id="UP001240589">
    <property type="component" value="Unassembled WGS sequence"/>
</dbReference>
<evidence type="ECO:0000256" key="1">
    <source>
        <dbReference type="SAM" id="Phobius"/>
    </source>
</evidence>
<keyword evidence="1" id="KW-0812">Transmembrane</keyword>
<dbReference type="RefSeq" id="WP_275042691.1">
    <property type="nucleotide sequence ID" value="NZ_CP020452.2"/>
</dbReference>
<accession>A0AAW6ZAP7</accession>
<comment type="caution">
    <text evidence="2">The sequence shown here is derived from an EMBL/GenBank/DDBJ whole genome shotgun (WGS) entry which is preliminary data.</text>
</comment>
<protein>
    <submittedName>
        <fullName evidence="2">Uncharacterized protein</fullName>
    </submittedName>
</protein>
<dbReference type="AlphaFoldDB" id="A0AAW6ZAP7"/>
<keyword evidence="1" id="KW-0472">Membrane</keyword>
<reference evidence="2" key="1">
    <citation type="submission" date="2023-05" db="EMBL/GenBank/DDBJ databases">
        <title>Genomic Catalog of Human Bladder Bacteria.</title>
        <authorList>
            <person name="Du J."/>
        </authorList>
    </citation>
    <scope>NUCLEOTIDE SEQUENCE</scope>
    <source>
        <strain evidence="2">UMB7974B</strain>
    </source>
</reference>
<organism evidence="2 3">
    <name type="scientific">Neisseria mucosa</name>
    <dbReference type="NCBI Taxonomy" id="488"/>
    <lineage>
        <taxon>Bacteria</taxon>
        <taxon>Pseudomonadati</taxon>
        <taxon>Pseudomonadota</taxon>
        <taxon>Betaproteobacteria</taxon>
        <taxon>Neisseriales</taxon>
        <taxon>Neisseriaceae</taxon>
        <taxon>Neisseria</taxon>
    </lineage>
</organism>
<sequence>MLMKWLNISGIWLMAIPEFGVILYAVGHINAFPSRNSGSCRVG</sequence>
<keyword evidence="1" id="KW-1133">Transmembrane helix</keyword>
<dbReference type="EMBL" id="JASPBL010000002">
    <property type="protein sequence ID" value="MDK8360734.1"/>
    <property type="molecule type" value="Genomic_DNA"/>
</dbReference>